<dbReference type="STRING" id="1088818.A0A2I0ADQ8"/>
<dbReference type="GO" id="GO:0008270">
    <property type="term" value="F:zinc ion binding"/>
    <property type="evidence" value="ECO:0007669"/>
    <property type="project" value="UniProtKB-KW"/>
</dbReference>
<sequence>MEIDHCCKVCGGTFLCGRSLARHMRSHAALGSSMVAEENPVCRYGLRANPKKTWRLNHGSPENATDMLCPKCGAIFPSWSSLFQHMKCHNWKDEEDSWSNGTEEDDEEIESQPDSEATASAGPRWKMKRRRLRRIAAISASSPEYEKEQEDGALCLMMLSRGGSSVTDSSDKVSSAMEETEKRSNSRLLVIEIDSQDEDGDQAGKNSKSDDRSKRRKYECRTCGKIFDSHQGLGGHLSSQARLNYVCQPAGPSPEKSRAHECSICGKNFASGQALGGHMRRHMLAGNRAAASAVIQIVRKKISQANFPDLNLPAPDDFDCEKFNGRFESWV</sequence>
<dbReference type="Gene3D" id="3.30.160.60">
    <property type="entry name" value="Classic Zinc Finger"/>
    <property type="match status" value="2"/>
</dbReference>
<dbReference type="PROSITE" id="PS00028">
    <property type="entry name" value="ZINC_FINGER_C2H2_1"/>
    <property type="match status" value="3"/>
</dbReference>
<gene>
    <name evidence="4" type="primary">ZAT4</name>
    <name evidence="4" type="ORF">AXF42_Ash009169</name>
</gene>
<feature type="region of interest" description="Disordered" evidence="2">
    <location>
        <begin position="163"/>
        <end position="215"/>
    </location>
</feature>
<keyword evidence="5" id="KW-1185">Reference proteome</keyword>
<evidence type="ECO:0000256" key="1">
    <source>
        <dbReference type="PROSITE-ProRule" id="PRU00042"/>
    </source>
</evidence>
<feature type="compositionally biased region" description="Low complexity" evidence="2">
    <location>
        <begin position="164"/>
        <end position="175"/>
    </location>
</feature>
<feature type="compositionally biased region" description="Acidic residues" evidence="2">
    <location>
        <begin position="94"/>
        <end position="113"/>
    </location>
</feature>
<proteinExistence type="predicted"/>
<dbReference type="SMART" id="SM00355">
    <property type="entry name" value="ZnF_C2H2"/>
    <property type="match status" value="4"/>
</dbReference>
<dbReference type="PANTHER" id="PTHR46869:SF6">
    <property type="entry name" value="C2H2-TYPE DOMAIN-CONTAINING PROTEIN"/>
    <property type="match status" value="1"/>
</dbReference>
<dbReference type="EMBL" id="KZ451993">
    <property type="protein sequence ID" value="PKA53673.1"/>
    <property type="molecule type" value="Genomic_DNA"/>
</dbReference>
<protein>
    <submittedName>
        <fullName evidence="4">Zinc finger protein ZAT4</fullName>
    </submittedName>
</protein>
<evidence type="ECO:0000313" key="5">
    <source>
        <dbReference type="Proteomes" id="UP000236161"/>
    </source>
</evidence>
<dbReference type="AlphaFoldDB" id="A0A2I0ADQ8"/>
<dbReference type="Proteomes" id="UP000236161">
    <property type="component" value="Unassembled WGS sequence"/>
</dbReference>
<name>A0A2I0ADQ8_9ASPA</name>
<keyword evidence="1" id="KW-0863">Zinc-finger</keyword>
<dbReference type="PROSITE" id="PS50157">
    <property type="entry name" value="ZINC_FINGER_C2H2_2"/>
    <property type="match status" value="3"/>
</dbReference>
<evidence type="ECO:0000313" key="4">
    <source>
        <dbReference type="EMBL" id="PKA53673.1"/>
    </source>
</evidence>
<dbReference type="SUPFAM" id="SSF57667">
    <property type="entry name" value="beta-beta-alpha zinc fingers"/>
    <property type="match status" value="2"/>
</dbReference>
<keyword evidence="1" id="KW-0862">Zinc</keyword>
<feature type="region of interest" description="Disordered" evidence="2">
    <location>
        <begin position="94"/>
        <end position="125"/>
    </location>
</feature>
<dbReference type="Pfam" id="PF00096">
    <property type="entry name" value="zf-C2H2"/>
    <property type="match status" value="1"/>
</dbReference>
<feature type="domain" description="C2H2-type" evidence="3">
    <location>
        <begin position="67"/>
        <end position="94"/>
    </location>
</feature>
<dbReference type="Pfam" id="PF13912">
    <property type="entry name" value="zf-C2H2_6"/>
    <property type="match status" value="2"/>
</dbReference>
<feature type="domain" description="C2H2-type" evidence="3">
    <location>
        <begin position="260"/>
        <end position="282"/>
    </location>
</feature>
<accession>A0A2I0ADQ8</accession>
<reference evidence="4 5" key="1">
    <citation type="journal article" date="2017" name="Nature">
        <title>The Apostasia genome and the evolution of orchids.</title>
        <authorList>
            <person name="Zhang G.Q."/>
            <person name="Liu K.W."/>
            <person name="Li Z."/>
            <person name="Lohaus R."/>
            <person name="Hsiao Y.Y."/>
            <person name="Niu S.C."/>
            <person name="Wang J.Y."/>
            <person name="Lin Y.C."/>
            <person name="Xu Q."/>
            <person name="Chen L.J."/>
            <person name="Yoshida K."/>
            <person name="Fujiwara S."/>
            <person name="Wang Z.W."/>
            <person name="Zhang Y.Q."/>
            <person name="Mitsuda N."/>
            <person name="Wang M."/>
            <person name="Liu G.H."/>
            <person name="Pecoraro L."/>
            <person name="Huang H.X."/>
            <person name="Xiao X.J."/>
            <person name="Lin M."/>
            <person name="Wu X.Y."/>
            <person name="Wu W.L."/>
            <person name="Chen Y.Y."/>
            <person name="Chang S.B."/>
            <person name="Sakamoto S."/>
            <person name="Ohme-Takagi M."/>
            <person name="Yagi M."/>
            <person name="Zeng S.J."/>
            <person name="Shen C.Y."/>
            <person name="Yeh C.M."/>
            <person name="Luo Y.B."/>
            <person name="Tsai W.C."/>
            <person name="Van de Peer Y."/>
            <person name="Liu Z.J."/>
        </authorList>
    </citation>
    <scope>NUCLEOTIDE SEQUENCE [LARGE SCALE GENOMIC DNA]</scope>
    <source>
        <strain evidence="5">cv. Shenzhen</strain>
        <tissue evidence="4">Stem</tissue>
    </source>
</reference>
<dbReference type="OrthoDB" id="9451254at2759"/>
<evidence type="ECO:0000259" key="3">
    <source>
        <dbReference type="PROSITE" id="PS50157"/>
    </source>
</evidence>
<organism evidence="4 5">
    <name type="scientific">Apostasia shenzhenica</name>
    <dbReference type="NCBI Taxonomy" id="1088818"/>
    <lineage>
        <taxon>Eukaryota</taxon>
        <taxon>Viridiplantae</taxon>
        <taxon>Streptophyta</taxon>
        <taxon>Embryophyta</taxon>
        <taxon>Tracheophyta</taxon>
        <taxon>Spermatophyta</taxon>
        <taxon>Magnoliopsida</taxon>
        <taxon>Liliopsida</taxon>
        <taxon>Asparagales</taxon>
        <taxon>Orchidaceae</taxon>
        <taxon>Apostasioideae</taxon>
        <taxon>Apostasia</taxon>
    </lineage>
</organism>
<dbReference type="InterPro" id="IPR013087">
    <property type="entry name" value="Znf_C2H2_type"/>
</dbReference>
<dbReference type="PANTHER" id="PTHR46869">
    <property type="entry name" value="C2H2-LIKE ZINC FINGER PROTEIN"/>
    <property type="match status" value="1"/>
</dbReference>
<evidence type="ECO:0000256" key="2">
    <source>
        <dbReference type="SAM" id="MobiDB-lite"/>
    </source>
</evidence>
<feature type="domain" description="C2H2-type" evidence="3">
    <location>
        <begin position="5"/>
        <end position="32"/>
    </location>
</feature>
<dbReference type="InterPro" id="IPR036236">
    <property type="entry name" value="Znf_C2H2_sf"/>
</dbReference>
<keyword evidence="1" id="KW-0479">Metal-binding</keyword>